<proteinExistence type="inferred from homology"/>
<accession>A0A4R7FF75</accession>
<evidence type="ECO:0000256" key="5">
    <source>
        <dbReference type="ARBA" id="ARBA00024993"/>
    </source>
</evidence>
<dbReference type="RefSeq" id="WP_211342718.1">
    <property type="nucleotide sequence ID" value="NZ_BAAARP010000001.1"/>
</dbReference>
<dbReference type="GO" id="GO:0008270">
    <property type="term" value="F:zinc ion binding"/>
    <property type="evidence" value="ECO:0007669"/>
    <property type="project" value="InterPro"/>
</dbReference>
<dbReference type="SUPFAM" id="SSF53056">
    <property type="entry name" value="beta-carbonic anhydrase, cab"/>
    <property type="match status" value="1"/>
</dbReference>
<dbReference type="InterPro" id="IPR001765">
    <property type="entry name" value="Carbonic_anhydrase"/>
</dbReference>
<comment type="catalytic activity">
    <reaction evidence="6">
        <text>hydrogencarbonate + H(+) = CO2 + H2O</text>
        <dbReference type="Rhea" id="RHEA:10748"/>
        <dbReference type="ChEBI" id="CHEBI:15377"/>
        <dbReference type="ChEBI" id="CHEBI:15378"/>
        <dbReference type="ChEBI" id="CHEBI:16526"/>
        <dbReference type="ChEBI" id="CHEBI:17544"/>
        <dbReference type="EC" id="4.2.1.1"/>
    </reaction>
</comment>
<evidence type="ECO:0000256" key="2">
    <source>
        <dbReference type="ARBA" id="ARBA00012925"/>
    </source>
</evidence>
<keyword evidence="7" id="KW-0479">Metal-binding</keyword>
<comment type="function">
    <text evidence="5">Catalyzes the reversible hydration of carbon dioxide to form bicarbonate.</text>
</comment>
<evidence type="ECO:0000256" key="6">
    <source>
        <dbReference type="ARBA" id="ARBA00048348"/>
    </source>
</evidence>
<protein>
    <recommendedName>
        <fullName evidence="2">carbonic anhydrase</fullName>
        <ecNumber evidence="2">4.2.1.1</ecNumber>
    </recommendedName>
</protein>
<dbReference type="Proteomes" id="UP000295344">
    <property type="component" value="Unassembled WGS sequence"/>
</dbReference>
<evidence type="ECO:0000256" key="1">
    <source>
        <dbReference type="ARBA" id="ARBA00006217"/>
    </source>
</evidence>
<name>A0A4R7FF75_9MICO</name>
<organism evidence="8 9">
    <name type="scientific">Amnibacterium kyonggiense</name>
    <dbReference type="NCBI Taxonomy" id="595671"/>
    <lineage>
        <taxon>Bacteria</taxon>
        <taxon>Bacillati</taxon>
        <taxon>Actinomycetota</taxon>
        <taxon>Actinomycetes</taxon>
        <taxon>Micrococcales</taxon>
        <taxon>Microbacteriaceae</taxon>
        <taxon>Amnibacterium</taxon>
    </lineage>
</organism>
<feature type="binding site" evidence="7">
    <location>
        <position position="52"/>
    </location>
    <ligand>
        <name>Zn(2+)</name>
        <dbReference type="ChEBI" id="CHEBI:29105"/>
    </ligand>
</feature>
<evidence type="ECO:0000313" key="8">
    <source>
        <dbReference type="EMBL" id="TDS76023.1"/>
    </source>
</evidence>
<dbReference type="PANTHER" id="PTHR11002">
    <property type="entry name" value="CARBONIC ANHYDRASE"/>
    <property type="match status" value="1"/>
</dbReference>
<dbReference type="InterPro" id="IPR015892">
    <property type="entry name" value="Carbonic_anhydrase_CS"/>
</dbReference>
<reference evidence="8 9" key="1">
    <citation type="submission" date="2019-03" db="EMBL/GenBank/DDBJ databases">
        <title>Genomic Encyclopedia of Archaeal and Bacterial Type Strains, Phase II (KMG-II): from individual species to whole genera.</title>
        <authorList>
            <person name="Goeker M."/>
        </authorList>
    </citation>
    <scope>NUCLEOTIDE SEQUENCE [LARGE SCALE GENOMIC DNA]</scope>
    <source>
        <strain evidence="8 9">DSM 24782</strain>
    </source>
</reference>
<evidence type="ECO:0000256" key="3">
    <source>
        <dbReference type="ARBA" id="ARBA00022833"/>
    </source>
</evidence>
<comment type="caution">
    <text evidence="8">The sequence shown here is derived from an EMBL/GenBank/DDBJ whole genome shotgun (WGS) entry which is preliminary data.</text>
</comment>
<sequence>MNTTRPATDAWRRLAEGNERFVGDRPEHPRQDAHRRAALAEGQAPVAAVLGCSDSRVAAEVLFDQGLGDLFVIRNAGQIASASALASIEYAVAVLGVSLVVVLAHDRCGAVQAAIDAEQPDAPLLPPLIEAHIDRIRPAVRAASSTDAFAVGESHLEATVADLLAQSELLAAAVADGSVDVVGANYRLAEGRVERRFAVGDGR</sequence>
<evidence type="ECO:0000256" key="4">
    <source>
        <dbReference type="ARBA" id="ARBA00023239"/>
    </source>
</evidence>
<comment type="cofactor">
    <cofactor evidence="7">
        <name>Zn(2+)</name>
        <dbReference type="ChEBI" id="CHEBI:29105"/>
    </cofactor>
    <text evidence="7">Binds 1 zinc ion per subunit.</text>
</comment>
<feature type="binding site" evidence="7">
    <location>
        <position position="54"/>
    </location>
    <ligand>
        <name>Zn(2+)</name>
        <dbReference type="ChEBI" id="CHEBI:29105"/>
    </ligand>
</feature>
<dbReference type="PANTHER" id="PTHR11002:SF79">
    <property type="entry name" value="CARBONIC ANHYDRASE 2"/>
    <property type="match status" value="1"/>
</dbReference>
<keyword evidence="3 7" id="KW-0862">Zinc</keyword>
<dbReference type="GO" id="GO:0015976">
    <property type="term" value="P:carbon utilization"/>
    <property type="evidence" value="ECO:0007669"/>
    <property type="project" value="InterPro"/>
</dbReference>
<dbReference type="Pfam" id="PF00484">
    <property type="entry name" value="Pro_CA"/>
    <property type="match status" value="1"/>
</dbReference>
<comment type="similarity">
    <text evidence="1">Belongs to the beta-class carbonic anhydrase family.</text>
</comment>
<evidence type="ECO:0000313" key="9">
    <source>
        <dbReference type="Proteomes" id="UP000295344"/>
    </source>
</evidence>
<dbReference type="InterPro" id="IPR036874">
    <property type="entry name" value="Carbonic_anhydrase_sf"/>
</dbReference>
<keyword evidence="9" id="KW-1185">Reference proteome</keyword>
<evidence type="ECO:0000256" key="7">
    <source>
        <dbReference type="PIRSR" id="PIRSR601765-1"/>
    </source>
</evidence>
<dbReference type="GO" id="GO:0004089">
    <property type="term" value="F:carbonate dehydratase activity"/>
    <property type="evidence" value="ECO:0007669"/>
    <property type="project" value="UniProtKB-EC"/>
</dbReference>
<dbReference type="Gene3D" id="3.40.1050.10">
    <property type="entry name" value="Carbonic anhydrase"/>
    <property type="match status" value="1"/>
</dbReference>
<keyword evidence="4" id="KW-0456">Lyase</keyword>
<feature type="binding site" evidence="7">
    <location>
        <position position="105"/>
    </location>
    <ligand>
        <name>Zn(2+)</name>
        <dbReference type="ChEBI" id="CHEBI:29105"/>
    </ligand>
</feature>
<gene>
    <name evidence="8" type="ORF">CLV52_3138</name>
</gene>
<dbReference type="EC" id="4.2.1.1" evidence="2"/>
<feature type="binding site" evidence="7">
    <location>
        <position position="108"/>
    </location>
    <ligand>
        <name>Zn(2+)</name>
        <dbReference type="ChEBI" id="CHEBI:29105"/>
    </ligand>
</feature>
<dbReference type="PROSITE" id="PS00704">
    <property type="entry name" value="PROK_CO2_ANHYDRASE_1"/>
    <property type="match status" value="1"/>
</dbReference>
<dbReference type="EMBL" id="SOAM01000003">
    <property type="protein sequence ID" value="TDS76023.1"/>
    <property type="molecule type" value="Genomic_DNA"/>
</dbReference>
<dbReference type="AlphaFoldDB" id="A0A4R7FF75"/>
<dbReference type="SMART" id="SM00947">
    <property type="entry name" value="Pro_CA"/>
    <property type="match status" value="1"/>
</dbReference>